<organism evidence="1 2">
    <name type="scientific">Faecalicatena contorta</name>
    <dbReference type="NCBI Taxonomy" id="39482"/>
    <lineage>
        <taxon>Bacteria</taxon>
        <taxon>Bacillati</taxon>
        <taxon>Bacillota</taxon>
        <taxon>Clostridia</taxon>
        <taxon>Lachnospirales</taxon>
        <taxon>Lachnospiraceae</taxon>
        <taxon>Faecalicatena</taxon>
    </lineage>
</organism>
<protein>
    <submittedName>
        <fullName evidence="1">Uncharacterized protein</fullName>
    </submittedName>
</protein>
<evidence type="ECO:0000313" key="1">
    <source>
        <dbReference type="EMBL" id="SUQ14872.1"/>
    </source>
</evidence>
<sequence length="60" mass="7240">MKKRDLEIVRLQECGIMAGCESVKEYMREHRYTATFDCVWTMFYLGYINGKRAERAKKRK</sequence>
<accession>A0A316AH29</accession>
<proteinExistence type="predicted"/>
<evidence type="ECO:0000313" key="2">
    <source>
        <dbReference type="Proteomes" id="UP000254051"/>
    </source>
</evidence>
<gene>
    <name evidence="1" type="ORF">SAMN05216529_10897</name>
</gene>
<dbReference type="EMBL" id="UHJJ01000008">
    <property type="protein sequence ID" value="SUQ14872.1"/>
    <property type="molecule type" value="Genomic_DNA"/>
</dbReference>
<dbReference type="AlphaFoldDB" id="A0A316AH29"/>
<keyword evidence="2" id="KW-1185">Reference proteome</keyword>
<dbReference type="RefSeq" id="WP_109712148.1">
    <property type="nucleotide sequence ID" value="NZ_QGDS01000008.1"/>
</dbReference>
<name>A0A316AH29_9FIRM</name>
<reference evidence="2" key="1">
    <citation type="submission" date="2017-07" db="EMBL/GenBank/DDBJ databases">
        <authorList>
            <person name="Varghese N."/>
            <person name="Submissions S."/>
        </authorList>
    </citation>
    <scope>NUCLEOTIDE SEQUENCE [LARGE SCALE GENOMIC DNA]</scope>
    <source>
        <strain evidence="2">NLAE-zl-C134</strain>
    </source>
</reference>
<dbReference type="Proteomes" id="UP000254051">
    <property type="component" value="Unassembled WGS sequence"/>
</dbReference>